<evidence type="ECO:0000256" key="6">
    <source>
        <dbReference type="ARBA" id="ARBA00023098"/>
    </source>
</evidence>
<dbReference type="PANTHER" id="PTHR12358">
    <property type="entry name" value="SPHINGOSINE KINASE"/>
    <property type="match status" value="1"/>
</dbReference>
<keyword evidence="3" id="KW-0444">Lipid biosynthesis</keyword>
<keyword evidence="10" id="KW-0418">Kinase</keyword>
<evidence type="ECO:0000256" key="2">
    <source>
        <dbReference type="ARBA" id="ARBA00005983"/>
    </source>
</evidence>
<dbReference type="PROSITE" id="PS50146">
    <property type="entry name" value="DAGK"/>
    <property type="match status" value="1"/>
</dbReference>
<comment type="caution">
    <text evidence="10">The sequence shown here is derived from an EMBL/GenBank/DDBJ whole genome shotgun (WGS) entry which is preliminary data.</text>
</comment>
<keyword evidence="8" id="KW-1208">Phospholipid metabolism</keyword>
<dbReference type="GO" id="GO:0005524">
    <property type="term" value="F:ATP binding"/>
    <property type="evidence" value="ECO:0007669"/>
    <property type="project" value="InterPro"/>
</dbReference>
<evidence type="ECO:0000256" key="4">
    <source>
        <dbReference type="ARBA" id="ARBA00022723"/>
    </source>
</evidence>
<organism evidence="10 11">
    <name type="scientific">Candidatus Lachnoclostridium stercoravium</name>
    <dbReference type="NCBI Taxonomy" id="2838633"/>
    <lineage>
        <taxon>Bacteria</taxon>
        <taxon>Bacillati</taxon>
        <taxon>Bacillota</taxon>
        <taxon>Clostridia</taxon>
        <taxon>Lachnospirales</taxon>
        <taxon>Lachnospiraceae</taxon>
    </lineage>
</organism>
<keyword evidence="7" id="KW-0594">Phospholipid biosynthesis</keyword>
<dbReference type="SUPFAM" id="SSF111331">
    <property type="entry name" value="NAD kinase/diacylglycerol kinase-like"/>
    <property type="match status" value="1"/>
</dbReference>
<proteinExistence type="inferred from homology"/>
<name>A0A9D2KPA3_9FIRM</name>
<dbReference type="GO" id="GO:0046872">
    <property type="term" value="F:metal ion binding"/>
    <property type="evidence" value="ECO:0007669"/>
    <property type="project" value="UniProtKB-KW"/>
</dbReference>
<dbReference type="InterPro" id="IPR001206">
    <property type="entry name" value="Diacylglycerol_kinase_cat_dom"/>
</dbReference>
<dbReference type="Gene3D" id="2.60.200.40">
    <property type="match status" value="1"/>
</dbReference>
<keyword evidence="10" id="KW-0808">Transferase</keyword>
<evidence type="ECO:0000313" key="10">
    <source>
        <dbReference type="EMBL" id="HJA71155.1"/>
    </source>
</evidence>
<feature type="domain" description="DAGKc" evidence="9">
    <location>
        <begin position="1"/>
        <end position="131"/>
    </location>
</feature>
<protein>
    <submittedName>
        <fullName evidence="10">YegS/Rv2252/BmrU family lipid kinase</fullName>
    </submittedName>
</protein>
<dbReference type="PANTHER" id="PTHR12358:SF106">
    <property type="entry name" value="LIPID KINASE YEGS"/>
    <property type="match status" value="1"/>
</dbReference>
<evidence type="ECO:0000256" key="7">
    <source>
        <dbReference type="ARBA" id="ARBA00023209"/>
    </source>
</evidence>
<dbReference type="GO" id="GO:0008654">
    <property type="term" value="P:phospholipid biosynthetic process"/>
    <property type="evidence" value="ECO:0007669"/>
    <property type="project" value="UniProtKB-KW"/>
</dbReference>
<gene>
    <name evidence="10" type="ORF">IAA07_06175</name>
</gene>
<dbReference type="NCBIfam" id="TIGR00147">
    <property type="entry name" value="YegS/Rv2252/BmrU family lipid kinase"/>
    <property type="match status" value="1"/>
</dbReference>
<dbReference type="InterPro" id="IPR016064">
    <property type="entry name" value="NAD/diacylglycerol_kinase_sf"/>
</dbReference>
<reference evidence="10" key="1">
    <citation type="journal article" date="2021" name="PeerJ">
        <title>Extensive microbial diversity within the chicken gut microbiome revealed by metagenomics and culture.</title>
        <authorList>
            <person name="Gilroy R."/>
            <person name="Ravi A."/>
            <person name="Getino M."/>
            <person name="Pursley I."/>
            <person name="Horton D.L."/>
            <person name="Alikhan N.F."/>
            <person name="Baker D."/>
            <person name="Gharbi K."/>
            <person name="Hall N."/>
            <person name="Watson M."/>
            <person name="Adriaenssens E.M."/>
            <person name="Foster-Nyarko E."/>
            <person name="Jarju S."/>
            <person name="Secka A."/>
            <person name="Antonio M."/>
            <person name="Oren A."/>
            <person name="Chaudhuri R.R."/>
            <person name="La Ragione R."/>
            <person name="Hildebrand F."/>
            <person name="Pallen M.J."/>
        </authorList>
    </citation>
    <scope>NUCLEOTIDE SEQUENCE</scope>
    <source>
        <strain evidence="10">CHK178-16964</strain>
    </source>
</reference>
<comment type="cofactor">
    <cofactor evidence="1">
        <name>Mg(2+)</name>
        <dbReference type="ChEBI" id="CHEBI:18420"/>
    </cofactor>
</comment>
<dbReference type="Gene3D" id="3.40.50.10330">
    <property type="entry name" value="Probable inorganic polyphosphate/atp-NAD kinase, domain 1"/>
    <property type="match status" value="1"/>
</dbReference>
<keyword evidence="4" id="KW-0479">Metal-binding</keyword>
<dbReference type="EMBL" id="DWZA01000054">
    <property type="protein sequence ID" value="HJA71155.1"/>
    <property type="molecule type" value="Genomic_DNA"/>
</dbReference>
<dbReference type="GO" id="GO:0004143">
    <property type="term" value="F:ATP-dependent diacylglycerol kinase activity"/>
    <property type="evidence" value="ECO:0007669"/>
    <property type="project" value="TreeGrafter"/>
</dbReference>
<accession>A0A9D2KPA3</accession>
<dbReference type="GO" id="GO:0005886">
    <property type="term" value="C:plasma membrane"/>
    <property type="evidence" value="ECO:0007669"/>
    <property type="project" value="TreeGrafter"/>
</dbReference>
<dbReference type="AlphaFoldDB" id="A0A9D2KPA3"/>
<comment type="similarity">
    <text evidence="2">Belongs to the diacylglycerol/lipid kinase family.</text>
</comment>
<evidence type="ECO:0000259" key="9">
    <source>
        <dbReference type="PROSITE" id="PS50146"/>
    </source>
</evidence>
<evidence type="ECO:0000256" key="3">
    <source>
        <dbReference type="ARBA" id="ARBA00022516"/>
    </source>
</evidence>
<keyword evidence="5" id="KW-0460">Magnesium</keyword>
<evidence type="ECO:0000256" key="1">
    <source>
        <dbReference type="ARBA" id="ARBA00001946"/>
    </source>
</evidence>
<dbReference type="InterPro" id="IPR005218">
    <property type="entry name" value="Diacylglycerol/lipid_kinase"/>
</dbReference>
<keyword evidence="6" id="KW-0443">Lipid metabolism</keyword>
<dbReference type="Proteomes" id="UP000823900">
    <property type="component" value="Unassembled WGS sequence"/>
</dbReference>
<dbReference type="InterPro" id="IPR017438">
    <property type="entry name" value="ATP-NAD_kinase_N"/>
</dbReference>
<evidence type="ECO:0000256" key="8">
    <source>
        <dbReference type="ARBA" id="ARBA00023264"/>
    </source>
</evidence>
<evidence type="ECO:0000256" key="5">
    <source>
        <dbReference type="ARBA" id="ARBA00022842"/>
    </source>
</evidence>
<evidence type="ECO:0000313" key="11">
    <source>
        <dbReference type="Proteomes" id="UP000823900"/>
    </source>
</evidence>
<dbReference type="Pfam" id="PF00781">
    <property type="entry name" value="DAGK_cat"/>
    <property type="match status" value="1"/>
</dbReference>
<reference evidence="10" key="2">
    <citation type="submission" date="2021-04" db="EMBL/GenBank/DDBJ databases">
        <authorList>
            <person name="Gilroy R."/>
        </authorList>
    </citation>
    <scope>NUCLEOTIDE SEQUENCE</scope>
    <source>
        <strain evidence="10">CHK178-16964</strain>
    </source>
</reference>
<dbReference type="SMART" id="SM00046">
    <property type="entry name" value="DAGKc"/>
    <property type="match status" value="1"/>
</dbReference>
<dbReference type="InterPro" id="IPR050187">
    <property type="entry name" value="Lipid_Phosphate_FormReg"/>
</dbReference>
<sequence>MKKLLFIVNPCSGKGKIRTRILDILDIFIKAGYDVKVHITQRSLDAREAVIKKGKRADLIVCSGGDGTLNETVSGIMELKNPPVLGYIPSGSTNDYGTSLRIPKNMIQAAQIAVRGDLYMADVGMFCGERYFVYIAGFGAFTEVSYITPQDKKNLLGHQAYVMEAVKNLSPLKSSHMKVCWEQEDGSIREMEGDFIFGMVTNAVSVGGFKGLVKGNVVLNDGIFEGLFIHMPKTPMDFSNIVSYLLIRDEEENECVKRIRARRIECHSSEPVDWTLDGEFGGTKTDVVIENLQERIGIHSLHK</sequence>